<name>A0AAJ5Z4I5_9BASI</name>
<evidence type="ECO:0000313" key="8">
    <source>
        <dbReference type="EMBL" id="WFD16775.1"/>
    </source>
</evidence>
<feature type="transmembrane region" description="Helical" evidence="6">
    <location>
        <begin position="85"/>
        <end position="106"/>
    </location>
</feature>
<evidence type="ECO:0000256" key="3">
    <source>
        <dbReference type="ARBA" id="ARBA00022692"/>
    </source>
</evidence>
<evidence type="ECO:0000256" key="2">
    <source>
        <dbReference type="ARBA" id="ARBA00009884"/>
    </source>
</evidence>
<evidence type="ECO:0000256" key="1">
    <source>
        <dbReference type="ARBA" id="ARBA00004370"/>
    </source>
</evidence>
<dbReference type="EMBL" id="CP119920">
    <property type="protein sequence ID" value="WFD16775.1"/>
    <property type="molecule type" value="Genomic_DNA"/>
</dbReference>
<dbReference type="GO" id="GO:0016020">
    <property type="term" value="C:membrane"/>
    <property type="evidence" value="ECO:0007669"/>
    <property type="project" value="UniProtKB-SubCell"/>
</dbReference>
<feature type="transmembrane region" description="Helical" evidence="6">
    <location>
        <begin position="452"/>
        <end position="477"/>
    </location>
</feature>
<dbReference type="Gene3D" id="3.40.50.1910">
    <property type="match status" value="1"/>
</dbReference>
<evidence type="ECO:0000313" key="9">
    <source>
        <dbReference type="Proteomes" id="UP001217582"/>
    </source>
</evidence>
<feature type="domain" description="Amino acid transporter transmembrane" evidence="7">
    <location>
        <begin position="86"/>
        <end position="474"/>
    </location>
</feature>
<keyword evidence="5 6" id="KW-0472">Membrane</keyword>
<feature type="transmembrane region" description="Helical" evidence="6">
    <location>
        <begin position="414"/>
        <end position="440"/>
    </location>
</feature>
<sequence>MDALEPCPAPGQKRTALSYLFPSNDQVLSRRAKFTDDIDSATAPAPVVSTDDHEKPKIEEGLIEQINGPYNGEEPKALPRTLGRFGAFFNMIAFSFALGVLSIPMAVATIGIVPFILQCLFFGFLSWYTGYQYWRVAMMYPGIHNLQQVGELMYGPSCAVAFAAIQAVFGIFVQGSHALLGGYAFYYLGWHGCMVGMAAVFAVISWLFTLPRSYKLFSVFAATSFTSIITVIIIAMIASGVTGPVNKDPSDPPREILAFGATKQVPHSFLDGMLYTSNVFVSFGATTSYLPIIAEMHHPRQFLTSLNMLVSISIVLYIIVGCIMNYNLGQYTISPSLGSLSPIMVKVSYGLSLPTILVAGCCSAQVTGKMFLLNFFSKSRRRYLDNKWILWSVWITINFLSWVAAYVLAELIPFFNSFLGIMSSVFWSTFLFMACWFYIWRHQHDYHRTWQNRLGLVVALAIIGIAGFFLIAGTWAVAVSIRDLYNAGKVGGPCTIALSPSMDVCQAVSAYVERMVKEVRGMKMLLLDDHTTPTMSATFTQSALLEHEVYLTDKIGHRPRERMHHLQCLVYVRPCPASIHALCQELLSPKYGAYWLYFSNVVAKQDMEALAEADQHQLVQAVQEFFSDYVPVTASHFTLQYDVPPHRLWGSHLVQWDPDAFEHHTSALLSLLLSLKKKPVVRYERMSALARKLADELVARMNDSHASLFDFRRTDVPPLLLVLDRRNDPVTPLLTQWTYQAMVHELLGIHNGRTVMHTEHGPQEIVLSVDHDPFFAANLYDNLGDLGASIKDYVVQFQAQSASNSSIETVQDMKRFIEQYPEFQRLRGNVSKHVALLGELSQLVDTHHLLEVSELEQSLASNENHTTDLRNVQTLIGSERIRPDAKLRLAMLYALRYQKWSGNRIDAVVQQLIDAGVQDVALVYVMLNLCGAEQRQDDLFANENILARGKSALKGLKGVDNVYTQHTPHLVKTLDHLMRGKLRTSSYPFAGRDAPDAPATVYPGGPPTRPQDVIVFVIGGTTYEEARMMALLHVPGTHFLLGGTTIHRSQSFLHMMQHTAQHLPPSVTQPPPSMAHSMPHLRLGPVQLAVPQERRDLEQVAMGAMDMLGRVIRPGP</sequence>
<dbReference type="GO" id="GO:0016192">
    <property type="term" value="P:vesicle-mediated transport"/>
    <property type="evidence" value="ECO:0007669"/>
    <property type="project" value="InterPro"/>
</dbReference>
<dbReference type="InterPro" id="IPR027482">
    <property type="entry name" value="Sec1-like_dom2"/>
</dbReference>
<dbReference type="AlphaFoldDB" id="A0AAJ5Z4I5"/>
<keyword evidence="9" id="KW-1185">Reference proteome</keyword>
<evidence type="ECO:0000256" key="4">
    <source>
        <dbReference type="ARBA" id="ARBA00022989"/>
    </source>
</evidence>
<dbReference type="Gene3D" id="3.90.830.10">
    <property type="entry name" value="Syntaxin Binding Protein 1, Chain A, domain 2"/>
    <property type="match status" value="1"/>
</dbReference>
<protein>
    <submittedName>
        <fullName evidence="8">Vacuolar protein sorting-associated protein 45</fullName>
    </submittedName>
</protein>
<dbReference type="Gene3D" id="3.40.50.2060">
    <property type="match status" value="1"/>
</dbReference>
<dbReference type="InterPro" id="IPR043154">
    <property type="entry name" value="Sec-1-like_dom1"/>
</dbReference>
<feature type="transmembrane region" description="Helical" evidence="6">
    <location>
        <begin position="388"/>
        <end position="408"/>
    </location>
</feature>
<gene>
    <name evidence="8" type="primary">VPS45</name>
    <name evidence="8" type="ORF">MARU1_002818</name>
</gene>
<dbReference type="Pfam" id="PF00995">
    <property type="entry name" value="Sec1"/>
    <property type="match status" value="1"/>
</dbReference>
<dbReference type="Proteomes" id="UP001217582">
    <property type="component" value="Chromosome 5"/>
</dbReference>
<keyword evidence="3 6" id="KW-0812">Transmembrane</keyword>
<dbReference type="InterPro" id="IPR036045">
    <property type="entry name" value="Sec1-like_sf"/>
</dbReference>
<dbReference type="InterPro" id="IPR001619">
    <property type="entry name" value="Sec1-like"/>
</dbReference>
<feature type="transmembrane region" description="Helical" evidence="6">
    <location>
        <begin position="273"/>
        <end position="294"/>
    </location>
</feature>
<feature type="transmembrane region" description="Helical" evidence="6">
    <location>
        <begin position="348"/>
        <end position="376"/>
    </location>
</feature>
<reference evidence="8 9" key="1">
    <citation type="submission" date="2023-03" db="EMBL/GenBank/DDBJ databases">
        <title>Mating type loci evolution in Malassezia.</title>
        <authorList>
            <person name="Coelho M.A."/>
        </authorList>
    </citation>
    <scope>NUCLEOTIDE SEQUENCE [LARGE SCALE GENOMIC DNA]</scope>
    <source>
        <strain evidence="8 9">CBS 13387</strain>
    </source>
</reference>
<organism evidence="8 9">
    <name type="scientific">Malassezia arunalokei</name>
    <dbReference type="NCBI Taxonomy" id="1514897"/>
    <lineage>
        <taxon>Eukaryota</taxon>
        <taxon>Fungi</taxon>
        <taxon>Dikarya</taxon>
        <taxon>Basidiomycota</taxon>
        <taxon>Ustilaginomycotina</taxon>
        <taxon>Malasseziomycetes</taxon>
        <taxon>Malasseziales</taxon>
        <taxon>Malasseziaceae</taxon>
        <taxon>Malassezia</taxon>
    </lineage>
</organism>
<feature type="transmembrane region" description="Helical" evidence="6">
    <location>
        <begin position="216"/>
        <end position="238"/>
    </location>
</feature>
<feature type="transmembrane region" description="Helical" evidence="6">
    <location>
        <begin position="112"/>
        <end position="131"/>
    </location>
</feature>
<dbReference type="InterPro" id="IPR043127">
    <property type="entry name" value="Sec-1-like_dom3a"/>
</dbReference>
<evidence type="ECO:0000256" key="6">
    <source>
        <dbReference type="SAM" id="Phobius"/>
    </source>
</evidence>
<dbReference type="Pfam" id="PF01490">
    <property type="entry name" value="Aa_trans"/>
    <property type="match status" value="1"/>
</dbReference>
<dbReference type="PANTHER" id="PTHR11679">
    <property type="entry name" value="VESICLE PROTEIN SORTING-ASSOCIATED"/>
    <property type="match status" value="1"/>
</dbReference>
<feature type="transmembrane region" description="Helical" evidence="6">
    <location>
        <begin position="306"/>
        <end position="328"/>
    </location>
</feature>
<dbReference type="Gene3D" id="1.20.1740.10">
    <property type="entry name" value="Amino acid/polyamine transporter I"/>
    <property type="match status" value="1"/>
</dbReference>
<evidence type="ECO:0000256" key="5">
    <source>
        <dbReference type="ARBA" id="ARBA00023136"/>
    </source>
</evidence>
<proteinExistence type="inferred from homology"/>
<dbReference type="InterPro" id="IPR013057">
    <property type="entry name" value="AA_transpt_TM"/>
</dbReference>
<comment type="subcellular location">
    <subcellularLocation>
        <location evidence="1">Membrane</location>
    </subcellularLocation>
</comment>
<dbReference type="Gene3D" id="1.25.40.60">
    <property type="match status" value="1"/>
</dbReference>
<keyword evidence="4 6" id="KW-1133">Transmembrane helix</keyword>
<feature type="transmembrane region" description="Helical" evidence="6">
    <location>
        <begin position="185"/>
        <end position="209"/>
    </location>
</feature>
<evidence type="ECO:0000259" key="7">
    <source>
        <dbReference type="Pfam" id="PF01490"/>
    </source>
</evidence>
<feature type="transmembrane region" description="Helical" evidence="6">
    <location>
        <begin position="152"/>
        <end position="173"/>
    </location>
</feature>
<accession>A0AAJ5Z4I5</accession>
<comment type="similarity">
    <text evidence="2">Belongs to the STXBP/unc-18/SEC1 family.</text>
</comment>
<dbReference type="SUPFAM" id="SSF56815">
    <property type="entry name" value="Sec1/munc18-like (SM) proteins"/>
    <property type="match status" value="1"/>
</dbReference>